<feature type="transmembrane region" description="Helical" evidence="2">
    <location>
        <begin position="178"/>
        <end position="197"/>
    </location>
</feature>
<evidence type="ECO:0000256" key="1">
    <source>
        <dbReference type="SAM" id="MobiDB-lite"/>
    </source>
</evidence>
<reference evidence="4" key="1">
    <citation type="submission" date="2016-12" db="EMBL/GenBank/DDBJ databases">
        <authorList>
            <person name="Varghese N."/>
            <person name="Submissions S."/>
        </authorList>
    </citation>
    <scope>NUCLEOTIDE SEQUENCE [LARGE SCALE GENOMIC DNA]</scope>
    <source>
        <strain evidence="4">DSM 45599</strain>
    </source>
</reference>
<keyword evidence="2" id="KW-0812">Transmembrane</keyword>
<feature type="transmembrane region" description="Helical" evidence="2">
    <location>
        <begin position="15"/>
        <end position="42"/>
    </location>
</feature>
<feature type="transmembrane region" description="Helical" evidence="2">
    <location>
        <begin position="108"/>
        <end position="128"/>
    </location>
</feature>
<name>A0A1N6AGH6_9ACTN</name>
<feature type="transmembrane region" description="Helical" evidence="2">
    <location>
        <begin position="140"/>
        <end position="158"/>
    </location>
</feature>
<dbReference type="AlphaFoldDB" id="A0A1N6AGH6"/>
<proteinExistence type="predicted"/>
<feature type="region of interest" description="Disordered" evidence="1">
    <location>
        <begin position="203"/>
        <end position="223"/>
    </location>
</feature>
<keyword evidence="2" id="KW-1133">Transmembrane helix</keyword>
<keyword evidence="2" id="KW-0472">Membrane</keyword>
<sequence>MVALLFGADPLRRPLLPLLLLTVAALTKNEGLVATAGVAVLVSLRARTDLRRAGLVWLPVLAGGGWAVLVRLLGARSDIADGSSSGVAPWEPEAVQRFHVVLAALWDTVGPVLAGAAVVALLGALFLRERRRAVGLASDGWVWAATACYLIVLVWTYLSGPNDIEWWLRTSVDRLSVLVVLLAVVSCAGWVAAAFGGDRRAEPDPAIDGPRDSVMAGATRGGG</sequence>
<dbReference type="Proteomes" id="UP000185124">
    <property type="component" value="Unassembled WGS sequence"/>
</dbReference>
<dbReference type="EMBL" id="FSQT01000002">
    <property type="protein sequence ID" value="SIN33132.1"/>
    <property type="molecule type" value="Genomic_DNA"/>
</dbReference>
<accession>A0A1N6AGH6</accession>
<keyword evidence="4" id="KW-1185">Reference proteome</keyword>
<protein>
    <submittedName>
        <fullName evidence="3">Uncharacterized protein</fullName>
    </submittedName>
</protein>
<feature type="transmembrane region" description="Helical" evidence="2">
    <location>
        <begin position="54"/>
        <end position="74"/>
    </location>
</feature>
<evidence type="ECO:0000313" key="4">
    <source>
        <dbReference type="Proteomes" id="UP000185124"/>
    </source>
</evidence>
<gene>
    <name evidence="3" type="ORF">SAMN04489832_5491</name>
</gene>
<organism evidence="3 4">
    <name type="scientific">Micromonospora cremea</name>
    <dbReference type="NCBI Taxonomy" id="709881"/>
    <lineage>
        <taxon>Bacteria</taxon>
        <taxon>Bacillati</taxon>
        <taxon>Actinomycetota</taxon>
        <taxon>Actinomycetes</taxon>
        <taxon>Micromonosporales</taxon>
        <taxon>Micromonosporaceae</taxon>
        <taxon>Micromonospora</taxon>
    </lineage>
</organism>
<evidence type="ECO:0000313" key="3">
    <source>
        <dbReference type="EMBL" id="SIN33132.1"/>
    </source>
</evidence>
<evidence type="ECO:0000256" key="2">
    <source>
        <dbReference type="SAM" id="Phobius"/>
    </source>
</evidence>